<dbReference type="PIRSF" id="PIRSF033093">
    <property type="entry name" value="UCP_ML1119"/>
    <property type="match status" value="1"/>
</dbReference>
<dbReference type="Pfam" id="PF00149">
    <property type="entry name" value="Metallophos"/>
    <property type="match status" value="1"/>
</dbReference>
<dbReference type="InterPro" id="IPR004843">
    <property type="entry name" value="Calcineurin-like_PHP"/>
</dbReference>
<dbReference type="KEGG" id="lck:HN018_19740"/>
<evidence type="ECO:0000313" key="3">
    <source>
        <dbReference type="Proteomes" id="UP000500767"/>
    </source>
</evidence>
<keyword evidence="2" id="KW-0540">Nuclease</keyword>
<dbReference type="AlphaFoldDB" id="A0A6M8HUY6"/>
<evidence type="ECO:0000259" key="1">
    <source>
        <dbReference type="Pfam" id="PF00149"/>
    </source>
</evidence>
<keyword evidence="2" id="KW-0269">Exonuclease</keyword>
<dbReference type="InterPro" id="IPR050535">
    <property type="entry name" value="DNA_Repair-Maintenance_Comp"/>
</dbReference>
<dbReference type="Gene3D" id="3.60.21.10">
    <property type="match status" value="1"/>
</dbReference>
<accession>A0A6M8HUY6</accession>
<keyword evidence="2" id="KW-0378">Hydrolase</keyword>
<dbReference type="EMBL" id="CP053708">
    <property type="protein sequence ID" value="QKE91967.1"/>
    <property type="molecule type" value="Genomic_DNA"/>
</dbReference>
<dbReference type="GO" id="GO:0004527">
    <property type="term" value="F:exonuclease activity"/>
    <property type="evidence" value="ECO:0007669"/>
    <property type="project" value="UniProtKB-KW"/>
</dbReference>
<sequence length="381" mass="41103">MRFVHTSDWQIGKGFRFADDDTLAVLQDQRLEAIGRIGRLARDQGARLVLVAGDAWDMAAPSDRTLRQPVERMRQFPDVHWHLIPGNHDPNLTGGLWERLLRAGLPDNVHAHLSPQPVQLATGAAGREAWLLPAVLDRRHAFGDPTAGMDEAATPDGALRIGLAHGSVRSFGSDPGSAHNLIAPDRARCSGLAHLALGDWHGMVAAGERSWYSGTPEPDGFDRGGDGGGSVLLVSLDDAVPTVVPHRVGRFLWRQERAMLTGRADIDALEDRLRGIDRDDPSRVLAWLTVEGSLGLEDHAAYEDRICAGVGSALRALRIDAARLELTASPDDLASLGTAGALRDAADRLAVRASEQQPDRDIAQAALQRLLFLAAREATTP</sequence>
<gene>
    <name evidence="2" type="ORF">HN018_19740</name>
</gene>
<reference evidence="2 3" key="1">
    <citation type="journal article" date="2014" name="World J. Microbiol. Biotechnol.">
        <title>Biodiversity and physiological characteristics of Antarctic and Arctic lichens-associated bacteria.</title>
        <authorList>
            <person name="Lee Y.M."/>
            <person name="Kim E.H."/>
            <person name="Lee H.K."/>
            <person name="Hong S.G."/>
        </authorList>
    </citation>
    <scope>NUCLEOTIDE SEQUENCE [LARGE SCALE GENOMIC DNA]</scope>
    <source>
        <strain evidence="2 3">PAMC 26569</strain>
    </source>
</reference>
<dbReference type="RefSeq" id="WP_171833649.1">
    <property type="nucleotide sequence ID" value="NZ_CP053708.1"/>
</dbReference>
<keyword evidence="3" id="KW-1185">Reference proteome</keyword>
<evidence type="ECO:0000313" key="2">
    <source>
        <dbReference type="EMBL" id="QKE91967.1"/>
    </source>
</evidence>
<dbReference type="Proteomes" id="UP000500767">
    <property type="component" value="Chromosome"/>
</dbReference>
<name>A0A6M8HUY6_9PROT</name>
<feature type="domain" description="Calcineurin-like phosphoesterase" evidence="1">
    <location>
        <begin position="1"/>
        <end position="94"/>
    </location>
</feature>
<dbReference type="PANTHER" id="PTHR30337:SF0">
    <property type="entry name" value="NUCLEASE SBCCD SUBUNIT D"/>
    <property type="match status" value="1"/>
</dbReference>
<dbReference type="InterPro" id="IPR014577">
    <property type="entry name" value="UCP033093_metalloPase"/>
</dbReference>
<dbReference type="SUPFAM" id="SSF56300">
    <property type="entry name" value="Metallo-dependent phosphatases"/>
    <property type="match status" value="1"/>
</dbReference>
<proteinExistence type="predicted"/>
<organism evidence="2 3">
    <name type="scientific">Lichenicola cladoniae</name>
    <dbReference type="NCBI Taxonomy" id="1484109"/>
    <lineage>
        <taxon>Bacteria</taxon>
        <taxon>Pseudomonadati</taxon>
        <taxon>Pseudomonadota</taxon>
        <taxon>Alphaproteobacteria</taxon>
        <taxon>Acetobacterales</taxon>
        <taxon>Acetobacteraceae</taxon>
        <taxon>Lichenicola</taxon>
    </lineage>
</organism>
<dbReference type="PANTHER" id="PTHR30337">
    <property type="entry name" value="COMPONENT OF ATP-DEPENDENT DSDNA EXONUCLEASE"/>
    <property type="match status" value="1"/>
</dbReference>
<protein>
    <submittedName>
        <fullName evidence="2">DNA repair exonuclease</fullName>
    </submittedName>
</protein>
<dbReference type="InterPro" id="IPR029052">
    <property type="entry name" value="Metallo-depent_PP-like"/>
</dbReference>